<dbReference type="InterPro" id="IPR029063">
    <property type="entry name" value="SAM-dependent_MTases_sf"/>
</dbReference>
<gene>
    <name evidence="8" type="ORF">GCM10010365_35730</name>
</gene>
<protein>
    <recommendedName>
        <fullName evidence="7">Ribosomal RNA adenine methylase transferase N-terminal domain-containing protein</fullName>
    </recommendedName>
</protein>
<feature type="binding site" evidence="5">
    <location>
        <position position="86"/>
    </location>
    <ligand>
        <name>S-adenosyl-L-methionine</name>
        <dbReference type="ChEBI" id="CHEBI:59789"/>
    </ligand>
</feature>
<dbReference type="PROSITE" id="PS51689">
    <property type="entry name" value="SAM_RNA_A_N6_MT"/>
    <property type="match status" value="1"/>
</dbReference>
<evidence type="ECO:0000256" key="5">
    <source>
        <dbReference type="PROSITE-ProRule" id="PRU01026"/>
    </source>
</evidence>
<dbReference type="PANTHER" id="PTHR11727">
    <property type="entry name" value="DIMETHYLADENOSINE TRANSFERASE"/>
    <property type="match status" value="1"/>
</dbReference>
<proteinExistence type="inferred from homology"/>
<evidence type="ECO:0000256" key="3">
    <source>
        <dbReference type="ARBA" id="ARBA00022691"/>
    </source>
</evidence>
<name>A0A918UIK6_9ACTN</name>
<dbReference type="Pfam" id="PF00398">
    <property type="entry name" value="RrnaAD"/>
    <property type="match status" value="1"/>
</dbReference>
<evidence type="ECO:0000256" key="4">
    <source>
        <dbReference type="ARBA" id="ARBA00022884"/>
    </source>
</evidence>
<evidence type="ECO:0000313" key="8">
    <source>
        <dbReference type="EMBL" id="GGZ12867.1"/>
    </source>
</evidence>
<dbReference type="NCBIfam" id="NF000499">
    <property type="entry name" value="Erm23S_rRNA_broad"/>
    <property type="match status" value="1"/>
</dbReference>
<dbReference type="GO" id="GO:0000179">
    <property type="term" value="F:rRNA (adenine-N6,N6-)-dimethyltransferase activity"/>
    <property type="evidence" value="ECO:0007669"/>
    <property type="project" value="UniProtKB-UniRule"/>
</dbReference>
<keyword evidence="3 5" id="KW-0949">S-adenosyl-L-methionine</keyword>
<feature type="binding site" evidence="5">
    <location>
        <position position="14"/>
    </location>
    <ligand>
        <name>S-adenosyl-L-methionine</name>
        <dbReference type="ChEBI" id="CHEBI:59789"/>
    </ligand>
</feature>
<keyword evidence="9" id="KW-1185">Reference proteome</keyword>
<dbReference type="SUPFAM" id="SSF53335">
    <property type="entry name" value="S-adenosyl-L-methionine-dependent methyltransferases"/>
    <property type="match status" value="1"/>
</dbReference>
<dbReference type="InterPro" id="IPR020596">
    <property type="entry name" value="rRNA_Ade_Mease_Trfase_CS"/>
</dbReference>
<dbReference type="PANTHER" id="PTHR11727:SF7">
    <property type="entry name" value="DIMETHYLADENOSINE TRANSFERASE-RELATED"/>
    <property type="match status" value="1"/>
</dbReference>
<comment type="caution">
    <text evidence="8">The sequence shown here is derived from an EMBL/GenBank/DDBJ whole genome shotgun (WGS) entry which is preliminary data.</text>
</comment>
<keyword evidence="1 5" id="KW-0489">Methyltransferase</keyword>
<feature type="region of interest" description="Disordered" evidence="6">
    <location>
        <begin position="264"/>
        <end position="307"/>
    </location>
</feature>
<feature type="compositionally biased region" description="Low complexity" evidence="6">
    <location>
        <begin position="273"/>
        <end position="289"/>
    </location>
</feature>
<dbReference type="Gene3D" id="3.40.50.150">
    <property type="entry name" value="Vaccinia Virus protein VP39"/>
    <property type="match status" value="1"/>
</dbReference>
<feature type="domain" description="Ribosomal RNA adenine methylase transferase N-terminal" evidence="7">
    <location>
        <begin position="21"/>
        <end position="183"/>
    </location>
</feature>
<evidence type="ECO:0000313" key="9">
    <source>
        <dbReference type="Proteomes" id="UP000622166"/>
    </source>
</evidence>
<sequence length="307" mass="33642">MRTHRPGRHELGQNFLIDRTTIDTVVGLVAGTDGPIIEIGTGDGALTLPLQRLGRGLTGVEIDGGRAARLARRTGPDPATEIVHADFLGFRLPATPHVLVGNLPFHQTTAILRRVLGAPGWTDAVLLVQWEVARRRAGVGGASLMTAQWWPWYEFRLVSRVPASAFRPRPGVDGGLVVFSRRPEPLVPVRERHGYQDFVRRVFTGRGNGLARILAAEAPELSRQARQEVQRLLRQHRIAPTALPKSLDAPAWAALYELLGSRRRAADTRAADTRTAGARAADTRTAGTRTPPPGTGRTRRTRGRPRR</sequence>
<evidence type="ECO:0000259" key="7">
    <source>
        <dbReference type="SMART" id="SM00650"/>
    </source>
</evidence>
<dbReference type="InterPro" id="IPR001737">
    <property type="entry name" value="KsgA/Erm"/>
</dbReference>
<comment type="similarity">
    <text evidence="5">Belongs to the class I-like SAM-binding methyltransferase superfamily. rRNA adenine N(6)-methyltransferase family.</text>
</comment>
<dbReference type="CDD" id="cd02440">
    <property type="entry name" value="AdoMet_MTases"/>
    <property type="match status" value="1"/>
</dbReference>
<dbReference type="EMBL" id="BMVW01000006">
    <property type="protein sequence ID" value="GGZ12867.1"/>
    <property type="molecule type" value="Genomic_DNA"/>
</dbReference>
<dbReference type="GO" id="GO:0003723">
    <property type="term" value="F:RNA binding"/>
    <property type="evidence" value="ECO:0007669"/>
    <property type="project" value="UniProtKB-UniRule"/>
</dbReference>
<feature type="binding site" evidence="5">
    <location>
        <position position="61"/>
    </location>
    <ligand>
        <name>S-adenosyl-L-methionine</name>
        <dbReference type="ChEBI" id="CHEBI:59789"/>
    </ligand>
</feature>
<feature type="binding site" evidence="5">
    <location>
        <position position="102"/>
    </location>
    <ligand>
        <name>S-adenosyl-L-methionine</name>
        <dbReference type="ChEBI" id="CHEBI:59789"/>
    </ligand>
</feature>
<organism evidence="8 9">
    <name type="scientific">Streptomyces poonensis</name>
    <dbReference type="NCBI Taxonomy" id="68255"/>
    <lineage>
        <taxon>Bacteria</taxon>
        <taxon>Bacillati</taxon>
        <taxon>Actinomycetota</taxon>
        <taxon>Actinomycetes</taxon>
        <taxon>Kitasatosporales</taxon>
        <taxon>Streptomycetaceae</taxon>
        <taxon>Streptomyces</taxon>
    </lineage>
</organism>
<dbReference type="SMART" id="SM00650">
    <property type="entry name" value="rADc"/>
    <property type="match status" value="1"/>
</dbReference>
<evidence type="ECO:0000256" key="1">
    <source>
        <dbReference type="ARBA" id="ARBA00022603"/>
    </source>
</evidence>
<keyword evidence="2 5" id="KW-0808">Transferase</keyword>
<feature type="binding site" evidence="5">
    <location>
        <position position="16"/>
    </location>
    <ligand>
        <name>S-adenosyl-L-methionine</name>
        <dbReference type="ChEBI" id="CHEBI:59789"/>
    </ligand>
</feature>
<dbReference type="Gene3D" id="1.10.8.100">
    <property type="entry name" value="Ribosomal RNA adenine dimethylase-like, domain 2"/>
    <property type="match status" value="1"/>
</dbReference>
<dbReference type="PROSITE" id="PS01131">
    <property type="entry name" value="RRNA_A_DIMETH"/>
    <property type="match status" value="1"/>
</dbReference>
<accession>A0A918UIK6</accession>
<dbReference type="GO" id="GO:0005829">
    <property type="term" value="C:cytosol"/>
    <property type="evidence" value="ECO:0007669"/>
    <property type="project" value="TreeGrafter"/>
</dbReference>
<keyword evidence="4 5" id="KW-0694">RNA-binding</keyword>
<evidence type="ECO:0000256" key="6">
    <source>
        <dbReference type="SAM" id="MobiDB-lite"/>
    </source>
</evidence>
<feature type="binding site" evidence="5">
    <location>
        <position position="40"/>
    </location>
    <ligand>
        <name>S-adenosyl-L-methionine</name>
        <dbReference type="ChEBI" id="CHEBI:59789"/>
    </ligand>
</feature>
<evidence type="ECO:0000256" key="2">
    <source>
        <dbReference type="ARBA" id="ARBA00022679"/>
    </source>
</evidence>
<dbReference type="AlphaFoldDB" id="A0A918UIK6"/>
<dbReference type="InterPro" id="IPR023165">
    <property type="entry name" value="rRNA_Ade_diMease-like_C"/>
</dbReference>
<dbReference type="InterPro" id="IPR020598">
    <property type="entry name" value="rRNA_Ade_methylase_Trfase_N"/>
</dbReference>
<dbReference type="Proteomes" id="UP000622166">
    <property type="component" value="Unassembled WGS sequence"/>
</dbReference>
<reference evidence="8" key="2">
    <citation type="submission" date="2020-09" db="EMBL/GenBank/DDBJ databases">
        <authorList>
            <person name="Sun Q."/>
            <person name="Ohkuma M."/>
        </authorList>
    </citation>
    <scope>NUCLEOTIDE SEQUENCE</scope>
    <source>
        <strain evidence="8">JCM 4815</strain>
    </source>
</reference>
<feature type="compositionally biased region" description="Basic residues" evidence="6">
    <location>
        <begin position="297"/>
        <end position="307"/>
    </location>
</feature>
<reference evidence="8" key="1">
    <citation type="journal article" date="2014" name="Int. J. Syst. Evol. Microbiol.">
        <title>Complete genome sequence of Corynebacterium casei LMG S-19264T (=DSM 44701T), isolated from a smear-ripened cheese.</title>
        <authorList>
            <consortium name="US DOE Joint Genome Institute (JGI-PGF)"/>
            <person name="Walter F."/>
            <person name="Albersmeier A."/>
            <person name="Kalinowski J."/>
            <person name="Ruckert C."/>
        </authorList>
    </citation>
    <scope>NUCLEOTIDE SEQUENCE</scope>
    <source>
        <strain evidence="8">JCM 4815</strain>
    </source>
</reference>